<proteinExistence type="predicted"/>
<dbReference type="SMART" id="SM00651">
    <property type="entry name" value="Sm"/>
    <property type="match status" value="1"/>
</dbReference>
<dbReference type="GO" id="GO:0003729">
    <property type="term" value="F:mRNA binding"/>
    <property type="evidence" value="ECO:0007669"/>
    <property type="project" value="TreeGrafter"/>
</dbReference>
<sequence length="102" mass="12178">MEEENKFRDFEDFLEKHVVVMLKDNRSFYGIFKSFDQYNSITLNFAIERIFDGNEYGEKFHGLFVIRGDTVVLVGTSLCDFKKYRKIDFETIKKRQTLVQSL</sequence>
<comment type="caution">
    <text evidence="4">The sequence shown here is derived from an EMBL/GenBank/DDBJ whole genome shotgun (WGS) entry which is preliminary data.</text>
</comment>
<evidence type="ECO:0000256" key="1">
    <source>
        <dbReference type="ARBA" id="ARBA00022884"/>
    </source>
</evidence>
<evidence type="ECO:0000313" key="5">
    <source>
        <dbReference type="Proteomes" id="UP000740883"/>
    </source>
</evidence>
<dbReference type="Gene3D" id="2.30.30.100">
    <property type="match status" value="1"/>
</dbReference>
<feature type="domain" description="Sm" evidence="3">
    <location>
        <begin position="8"/>
        <end position="76"/>
    </location>
</feature>
<evidence type="ECO:0000259" key="3">
    <source>
        <dbReference type="SMART" id="SM00651"/>
    </source>
</evidence>
<evidence type="ECO:0000313" key="4">
    <source>
        <dbReference type="EMBL" id="KAF9763591.1"/>
    </source>
</evidence>
<protein>
    <submittedName>
        <fullName evidence="4">U6 snRNA-associated Sm-like protein LSm1</fullName>
    </submittedName>
</protein>
<dbReference type="OrthoDB" id="10263346at2759"/>
<dbReference type="SUPFAM" id="SSF50182">
    <property type="entry name" value="Sm-like ribonucleoproteins"/>
    <property type="match status" value="1"/>
</dbReference>
<keyword evidence="2" id="KW-0687">Ribonucleoprotein</keyword>
<dbReference type="Proteomes" id="UP000740883">
    <property type="component" value="Unassembled WGS sequence"/>
</dbReference>
<dbReference type="EMBL" id="SBJO01000067">
    <property type="protein sequence ID" value="KAF9763591.1"/>
    <property type="molecule type" value="Genomic_DNA"/>
</dbReference>
<reference evidence="4 5" key="1">
    <citation type="journal article" date="2020" name="Genome Biol. Evol.">
        <title>Comparative genomics of strictly vertically transmitted, feminizing microsporidia endosymbionts of amphipod crustaceans.</title>
        <authorList>
            <person name="Cormier A."/>
            <person name="Chebbi M.A."/>
            <person name="Giraud I."/>
            <person name="Wattier R."/>
            <person name="Teixeira M."/>
            <person name="Gilbert C."/>
            <person name="Rigaud T."/>
            <person name="Cordaux R."/>
        </authorList>
    </citation>
    <scope>NUCLEOTIDE SEQUENCE [LARGE SCALE GENOMIC DNA]</scope>
    <source>
        <strain evidence="4 5">Ou3-Ou53</strain>
    </source>
</reference>
<evidence type="ECO:0000256" key="2">
    <source>
        <dbReference type="ARBA" id="ARBA00023274"/>
    </source>
</evidence>
<dbReference type="InterPro" id="IPR010920">
    <property type="entry name" value="LSM_dom_sf"/>
</dbReference>
<dbReference type="GO" id="GO:1990904">
    <property type="term" value="C:ribonucleoprotein complex"/>
    <property type="evidence" value="ECO:0007669"/>
    <property type="project" value="UniProtKB-KW"/>
</dbReference>
<dbReference type="PANTHER" id="PTHR15588:SF8">
    <property type="entry name" value="U6 SNRNA-ASSOCIATED SM-LIKE PROTEIN LSM1"/>
    <property type="match status" value="1"/>
</dbReference>
<dbReference type="Pfam" id="PF01423">
    <property type="entry name" value="LSM"/>
    <property type="match status" value="1"/>
</dbReference>
<dbReference type="PANTHER" id="PTHR15588">
    <property type="entry name" value="LSM1"/>
    <property type="match status" value="1"/>
</dbReference>
<organism evidence="4 5">
    <name type="scientific">Nosema granulosis</name>
    <dbReference type="NCBI Taxonomy" id="83296"/>
    <lineage>
        <taxon>Eukaryota</taxon>
        <taxon>Fungi</taxon>
        <taxon>Fungi incertae sedis</taxon>
        <taxon>Microsporidia</taxon>
        <taxon>Nosematidae</taxon>
        <taxon>Nosema</taxon>
    </lineage>
</organism>
<gene>
    <name evidence="4" type="primary">lsm1</name>
    <name evidence="4" type="ORF">NGRA_1183</name>
</gene>
<dbReference type="InterPro" id="IPR001163">
    <property type="entry name" value="Sm_dom_euk/arc"/>
</dbReference>
<dbReference type="GO" id="GO:0000932">
    <property type="term" value="C:P-body"/>
    <property type="evidence" value="ECO:0007669"/>
    <property type="project" value="TreeGrafter"/>
</dbReference>
<dbReference type="InterPro" id="IPR044642">
    <property type="entry name" value="PTHR15588"/>
</dbReference>
<accession>A0A9P6H277</accession>
<dbReference type="GO" id="GO:1990726">
    <property type="term" value="C:Lsm1-7-Pat1 complex"/>
    <property type="evidence" value="ECO:0007669"/>
    <property type="project" value="TreeGrafter"/>
</dbReference>
<dbReference type="AlphaFoldDB" id="A0A9P6H277"/>
<keyword evidence="1" id="KW-0694">RNA-binding</keyword>
<dbReference type="GO" id="GO:0000290">
    <property type="term" value="P:deadenylation-dependent decapping of nuclear-transcribed mRNA"/>
    <property type="evidence" value="ECO:0007669"/>
    <property type="project" value="TreeGrafter"/>
</dbReference>
<keyword evidence="5" id="KW-1185">Reference proteome</keyword>
<name>A0A9P6H277_9MICR</name>